<evidence type="ECO:0000313" key="3">
    <source>
        <dbReference type="Proteomes" id="UP000064243"/>
    </source>
</evidence>
<keyword evidence="1" id="KW-1133">Transmembrane helix</keyword>
<comment type="caution">
    <text evidence="2">The sequence shown here is derived from an EMBL/GenBank/DDBJ whole genome shotgun (WGS) entry which is preliminary data.</text>
</comment>
<reference evidence="2 3" key="1">
    <citation type="journal article" date="2015" name="Appl. Environ. Microbiol.">
        <title>Aerobic and Anaerobic Thiosulfate Oxidation by a Cold-Adapted, Subglacial Chemoautotroph.</title>
        <authorList>
            <person name="Harrold Z.R."/>
            <person name="Skidmore M.L."/>
            <person name="Hamilton T.L."/>
            <person name="Desch L."/>
            <person name="Amada K."/>
            <person name="van Gelder W."/>
            <person name="Glover K."/>
            <person name="Roden E.E."/>
            <person name="Boyd E.S."/>
        </authorList>
    </citation>
    <scope>NUCLEOTIDE SEQUENCE [LARGE SCALE GENOMIC DNA]</scope>
    <source>
        <strain evidence="2 3">RG</strain>
    </source>
</reference>
<keyword evidence="3" id="KW-1185">Reference proteome</keyword>
<accession>A0A106BHK4</accession>
<name>A0A106BHK4_THIDE</name>
<dbReference type="AlphaFoldDB" id="A0A106BHK4"/>
<evidence type="ECO:0000313" key="2">
    <source>
        <dbReference type="EMBL" id="KVW92630.1"/>
    </source>
</evidence>
<keyword evidence="1" id="KW-0472">Membrane</keyword>
<organism evidence="2 3">
    <name type="scientific">Thiobacillus denitrificans</name>
    <dbReference type="NCBI Taxonomy" id="36861"/>
    <lineage>
        <taxon>Bacteria</taxon>
        <taxon>Pseudomonadati</taxon>
        <taxon>Pseudomonadota</taxon>
        <taxon>Betaproteobacteria</taxon>
        <taxon>Nitrosomonadales</taxon>
        <taxon>Thiobacillaceae</taxon>
        <taxon>Thiobacillus</taxon>
    </lineage>
</organism>
<sequence length="98" mass="10600">MLEIIGQILCAMLLFKSVDFIVGAASLDSANVLSFMLSIVGGIASIIAAIYFFNIISDQASGAREAMQQATQNMQDAGRSLQENIEKFERDTGVKVPR</sequence>
<keyword evidence="1" id="KW-0812">Transmembrane</keyword>
<feature type="transmembrane region" description="Helical" evidence="1">
    <location>
        <begin position="34"/>
        <end position="56"/>
    </location>
</feature>
<dbReference type="Proteomes" id="UP000064243">
    <property type="component" value="Unassembled WGS sequence"/>
</dbReference>
<protein>
    <submittedName>
        <fullName evidence="2">Uncharacterized protein</fullName>
    </submittedName>
</protein>
<dbReference type="EMBL" id="LDUG01000056">
    <property type="protein sequence ID" value="KVW92630.1"/>
    <property type="molecule type" value="Genomic_DNA"/>
</dbReference>
<proteinExistence type="predicted"/>
<gene>
    <name evidence="2" type="ORF">ABW22_15745</name>
</gene>
<evidence type="ECO:0000256" key="1">
    <source>
        <dbReference type="SAM" id="Phobius"/>
    </source>
</evidence>
<dbReference type="PATRIC" id="fig|36861.3.peg.3011"/>